<organism evidence="5 6">
    <name type="scientific">Desulfofarcimen acetoxidans (strain ATCC 49208 / DSM 771 / KCTC 5769 / VKM B-1644 / 5575)</name>
    <name type="common">Desulfotomaculum acetoxidans</name>
    <dbReference type="NCBI Taxonomy" id="485916"/>
    <lineage>
        <taxon>Bacteria</taxon>
        <taxon>Bacillati</taxon>
        <taxon>Bacillota</taxon>
        <taxon>Clostridia</taxon>
        <taxon>Eubacteriales</taxon>
        <taxon>Peptococcaceae</taxon>
        <taxon>Desulfofarcimen</taxon>
    </lineage>
</organism>
<dbReference type="STRING" id="485916.Dtox_4250"/>
<gene>
    <name evidence="5" type="ordered locus">Dtox_4250</name>
</gene>
<dbReference type="Pfam" id="PF04865">
    <property type="entry name" value="Baseplate_J"/>
    <property type="match status" value="1"/>
</dbReference>
<dbReference type="AlphaFoldDB" id="C8VZH2"/>
<evidence type="ECO:0000259" key="4">
    <source>
        <dbReference type="Pfam" id="PF26079"/>
    </source>
</evidence>
<keyword evidence="6" id="KW-1185">Reference proteome</keyword>
<evidence type="ECO:0000256" key="1">
    <source>
        <dbReference type="ARBA" id="ARBA00038087"/>
    </source>
</evidence>
<dbReference type="Pfam" id="PF26078">
    <property type="entry name" value="Baseplate_J_M"/>
    <property type="match status" value="1"/>
</dbReference>
<dbReference type="InterPro" id="IPR052399">
    <property type="entry name" value="Phage_Baseplate_Assmbl_Protein"/>
</dbReference>
<evidence type="ECO:0000313" key="5">
    <source>
        <dbReference type="EMBL" id="ACV64917.1"/>
    </source>
</evidence>
<evidence type="ECO:0000259" key="2">
    <source>
        <dbReference type="Pfam" id="PF04865"/>
    </source>
</evidence>
<proteinExistence type="inferred from homology"/>
<feature type="domain" description="Baseplate J-like central" evidence="3">
    <location>
        <begin position="209"/>
        <end position="284"/>
    </location>
</feature>
<evidence type="ECO:0000259" key="3">
    <source>
        <dbReference type="Pfam" id="PF26078"/>
    </source>
</evidence>
<feature type="domain" description="Baseplate J-like C-terminal" evidence="4">
    <location>
        <begin position="290"/>
        <end position="374"/>
    </location>
</feature>
<dbReference type="InterPro" id="IPR058530">
    <property type="entry name" value="Baseplate_J-like_C"/>
</dbReference>
<dbReference type="Pfam" id="PF26079">
    <property type="entry name" value="Baseplate_J_C"/>
    <property type="match status" value="1"/>
</dbReference>
<name>C8VZH2_DESAS</name>
<accession>C8VZH2</accession>
<dbReference type="Proteomes" id="UP000002217">
    <property type="component" value="Chromosome"/>
</dbReference>
<dbReference type="PANTHER" id="PTHR37829">
    <property type="entry name" value="PHAGE-LIKE ELEMENT PBSX PROTEIN XKDT"/>
    <property type="match status" value="1"/>
</dbReference>
<dbReference type="PANTHER" id="PTHR37829:SF3">
    <property type="entry name" value="PROTEIN JAYE-RELATED"/>
    <property type="match status" value="1"/>
</dbReference>
<dbReference type="RefSeq" id="WP_015759587.1">
    <property type="nucleotide sequence ID" value="NC_013216.1"/>
</dbReference>
<dbReference type="KEGG" id="dae:Dtox_4250"/>
<evidence type="ECO:0000313" key="6">
    <source>
        <dbReference type="Proteomes" id="UP000002217"/>
    </source>
</evidence>
<sequence>MATLPDFLTDQTEEVILQRMLSNVPADLDTSEGSYIWDSLSPVAIELALAYIQAQEILKRGFIATTYGEYLKLKAAEDGIETRSAVSATGTIEKGNPLKIVGTPGANFSVGIAVATPADLATGTVSIEFTTIGEVTLDVNGIGYADIKAVVPGKSGNVSVGAISILTKPISGIKSVTNEKPTTGGLDEEDKELLRERILKECQKDEGDGNSADYEIWAKEVAGVGNVLVEPLWQGEGTVRVVILDPDGRDAPKATVDAVQNHLDPGSLGLGEGKAPIGARVTVVTAEVITINATIPGLTVGAGYTLDQGKTNAEISLSNYFKKINPGGIIRTKKAEAEITNALGVLDMGDLLLDGKRDNIVLGITQLAALGSVIYV</sequence>
<dbReference type="OrthoDB" id="2554267at2"/>
<dbReference type="eggNOG" id="COG3299">
    <property type="taxonomic scope" value="Bacteria"/>
</dbReference>
<reference evidence="5 6" key="1">
    <citation type="journal article" date="2009" name="Stand. Genomic Sci.">
        <title>Complete genome sequence of Desulfotomaculum acetoxidans type strain (5575).</title>
        <authorList>
            <person name="Spring S."/>
            <person name="Lapidus A."/>
            <person name="Schroder M."/>
            <person name="Gleim D."/>
            <person name="Sims D."/>
            <person name="Meincke L."/>
            <person name="Glavina Del Rio T."/>
            <person name="Tice H."/>
            <person name="Copeland A."/>
            <person name="Cheng J.F."/>
            <person name="Lucas S."/>
            <person name="Chen F."/>
            <person name="Nolan M."/>
            <person name="Bruce D."/>
            <person name="Goodwin L."/>
            <person name="Pitluck S."/>
            <person name="Ivanova N."/>
            <person name="Mavromatis K."/>
            <person name="Mikhailova N."/>
            <person name="Pati A."/>
            <person name="Chen A."/>
            <person name="Palaniappan K."/>
            <person name="Land M."/>
            <person name="Hauser L."/>
            <person name="Chang Y.J."/>
            <person name="Jeffries C.D."/>
            <person name="Chain P."/>
            <person name="Saunders E."/>
            <person name="Brettin T."/>
            <person name="Detter J.C."/>
            <person name="Goker M."/>
            <person name="Bristow J."/>
            <person name="Eisen J.A."/>
            <person name="Markowitz V."/>
            <person name="Hugenholtz P."/>
            <person name="Kyrpides N.C."/>
            <person name="Klenk H.P."/>
            <person name="Han C."/>
        </authorList>
    </citation>
    <scope>NUCLEOTIDE SEQUENCE [LARGE SCALE GENOMIC DNA]</scope>
    <source>
        <strain evidence="6">ATCC 49208 / DSM 771 / VKM B-1644</strain>
    </source>
</reference>
<dbReference type="EMBL" id="CP001720">
    <property type="protein sequence ID" value="ACV64917.1"/>
    <property type="molecule type" value="Genomic_DNA"/>
</dbReference>
<comment type="similarity">
    <text evidence="1">Belongs to the Mu gp47/PBSX XkdT family.</text>
</comment>
<feature type="domain" description="Baseplate protein J-like barrel" evidence="2">
    <location>
        <begin position="99"/>
        <end position="185"/>
    </location>
</feature>
<dbReference type="InterPro" id="IPR006949">
    <property type="entry name" value="Barrel_Baseplate_J-like"/>
</dbReference>
<protein>
    <submittedName>
        <fullName evidence="5">Baseplate J family protein</fullName>
    </submittedName>
</protein>
<dbReference type="HOGENOM" id="CLU_039609_0_0_9"/>
<dbReference type="InterPro" id="IPR058531">
    <property type="entry name" value="Baseplate_J_M"/>
</dbReference>